<name>A0A6M3ZM94_9BURK</name>
<evidence type="ECO:0000313" key="1">
    <source>
        <dbReference type="EMBL" id="QJP99686.1"/>
    </source>
</evidence>
<reference evidence="1 2" key="1">
    <citation type="journal article" date="2012" name="J. Bacteriol.">
        <title>Genome sequence of the pathogenic Herbaspirillum seropedicae strain Os34, isolated from rice roots.</title>
        <authorList>
            <person name="Ye W."/>
            <person name="Ye S."/>
            <person name="Liu J."/>
            <person name="Chang S."/>
            <person name="Chen M."/>
            <person name="Zhu B."/>
            <person name="Guo L."/>
            <person name="An Q."/>
        </authorList>
    </citation>
    <scope>NUCLEOTIDE SEQUENCE [LARGE SCALE GENOMIC DNA]</scope>
    <source>
        <strain evidence="1 2">Os34</strain>
    </source>
</reference>
<dbReference type="Proteomes" id="UP000501648">
    <property type="component" value="Chromosome"/>
</dbReference>
<proteinExistence type="predicted"/>
<dbReference type="AlphaFoldDB" id="A0A6M3ZM94"/>
<gene>
    <name evidence="1" type="ORF">C798_05435</name>
</gene>
<sequence length="189" mass="21372">MKKNLISIHFDGPIARDHAIQLRTFAKTLGHIQTAIDRAFLDIKYGSIWKYARLSEDDYEQTDFLLQQTREGGFIADLIGSDESNKDTITRINNAVAPAYEQSNSSQPIEQEAISDQLDSRKRNYNAGVQEPVSYETLIHNPDPAQTRAYGDRSIVKEFDQIASAIRGLYIILCKRTIGRKLSPCPEPQ</sequence>
<organism evidence="1 2">
    <name type="scientific">Herbaspirillum rubrisubalbicans Os34</name>
    <dbReference type="NCBI Taxonomy" id="1235827"/>
    <lineage>
        <taxon>Bacteria</taxon>
        <taxon>Pseudomonadati</taxon>
        <taxon>Pseudomonadota</taxon>
        <taxon>Betaproteobacteria</taxon>
        <taxon>Burkholderiales</taxon>
        <taxon>Oxalobacteraceae</taxon>
        <taxon>Herbaspirillum</taxon>
    </lineage>
</organism>
<evidence type="ECO:0000313" key="2">
    <source>
        <dbReference type="Proteomes" id="UP000501648"/>
    </source>
</evidence>
<dbReference type="RefSeq" id="WP_017454867.1">
    <property type="nucleotide sequence ID" value="NZ_CP008956.1"/>
</dbReference>
<dbReference type="EMBL" id="CP008956">
    <property type="protein sequence ID" value="QJP99686.1"/>
    <property type="molecule type" value="Genomic_DNA"/>
</dbReference>
<accession>A0A6M3ZM94</accession>
<protein>
    <submittedName>
        <fullName evidence="1">Uncharacterized protein</fullName>
    </submittedName>
</protein>